<accession>E3QNR8</accession>
<protein>
    <submittedName>
        <fullName evidence="1">Uncharacterized protein</fullName>
    </submittedName>
</protein>
<dbReference type="EMBL" id="GG697362">
    <property type="protein sequence ID" value="EFQ32425.1"/>
    <property type="molecule type" value="Genomic_DNA"/>
</dbReference>
<dbReference type="RefSeq" id="XP_008096445.1">
    <property type="nucleotide sequence ID" value="XM_008098254.1"/>
</dbReference>
<name>E3QNR8_COLGM</name>
<gene>
    <name evidence="1" type="ORF">GLRG_07695</name>
</gene>
<evidence type="ECO:0000313" key="2">
    <source>
        <dbReference type="Proteomes" id="UP000008782"/>
    </source>
</evidence>
<evidence type="ECO:0000313" key="1">
    <source>
        <dbReference type="EMBL" id="EFQ32425.1"/>
    </source>
</evidence>
<dbReference type="VEuPathDB" id="FungiDB:GLRG_07695"/>
<proteinExistence type="predicted"/>
<reference evidence="2" key="1">
    <citation type="journal article" date="2012" name="Nat. Genet.">
        <title>Lifestyle transitions in plant pathogenic Colletotrichum fungi deciphered by genome and transcriptome analyses.</title>
        <authorList>
            <person name="O'Connell R.J."/>
            <person name="Thon M.R."/>
            <person name="Hacquard S."/>
            <person name="Amyotte S.G."/>
            <person name="Kleemann J."/>
            <person name="Torres M.F."/>
            <person name="Damm U."/>
            <person name="Buiate E.A."/>
            <person name="Epstein L."/>
            <person name="Alkan N."/>
            <person name="Altmueller J."/>
            <person name="Alvarado-Balderrama L."/>
            <person name="Bauser C.A."/>
            <person name="Becker C."/>
            <person name="Birren B.W."/>
            <person name="Chen Z."/>
            <person name="Choi J."/>
            <person name="Crouch J.A."/>
            <person name="Duvick J.P."/>
            <person name="Farman M.A."/>
            <person name="Gan P."/>
            <person name="Heiman D."/>
            <person name="Henrissat B."/>
            <person name="Howard R.J."/>
            <person name="Kabbage M."/>
            <person name="Koch C."/>
            <person name="Kracher B."/>
            <person name="Kubo Y."/>
            <person name="Law A.D."/>
            <person name="Lebrun M.-H."/>
            <person name="Lee Y.-H."/>
            <person name="Miyara I."/>
            <person name="Moore N."/>
            <person name="Neumann U."/>
            <person name="Nordstroem K."/>
            <person name="Panaccione D.G."/>
            <person name="Panstruga R."/>
            <person name="Place M."/>
            <person name="Proctor R.H."/>
            <person name="Prusky D."/>
            <person name="Rech G."/>
            <person name="Reinhardt R."/>
            <person name="Rollins J.A."/>
            <person name="Rounsley S."/>
            <person name="Schardl C.L."/>
            <person name="Schwartz D.C."/>
            <person name="Shenoy N."/>
            <person name="Shirasu K."/>
            <person name="Sikhakolli U.R."/>
            <person name="Stueber K."/>
            <person name="Sukno S.A."/>
            <person name="Sweigard J.A."/>
            <person name="Takano Y."/>
            <person name="Takahara H."/>
            <person name="Trail F."/>
            <person name="van der Does H.C."/>
            <person name="Voll L.M."/>
            <person name="Will I."/>
            <person name="Young S."/>
            <person name="Zeng Q."/>
            <person name="Zhang J."/>
            <person name="Zhou S."/>
            <person name="Dickman M.B."/>
            <person name="Schulze-Lefert P."/>
            <person name="Ver Loren van Themaat E."/>
            <person name="Ma L.-J."/>
            <person name="Vaillancourt L.J."/>
        </authorList>
    </citation>
    <scope>NUCLEOTIDE SEQUENCE [LARGE SCALE GENOMIC DNA]</scope>
    <source>
        <strain evidence="2">M1.001 / M2 / FGSC 10212</strain>
    </source>
</reference>
<keyword evidence="2" id="KW-1185">Reference proteome</keyword>
<dbReference type="GeneID" id="24413060"/>
<sequence>MNRMQLLEEQAQDSLALEAEFDSKVKEVLDQHYSNLQSLRKGAGSNGNILKFKRSTKKLQRRIKYLQNQRLRNKTWLNRCYETRANQYMEVLRGEWITRDYCYNYPFWGDEMSSSETQTGHGTRGTGVACHHVVDEEEHGVITTGC</sequence>
<organism evidence="2">
    <name type="scientific">Colletotrichum graminicola (strain M1.001 / M2 / FGSC 10212)</name>
    <name type="common">Maize anthracnose fungus</name>
    <name type="synonym">Glomerella graminicola</name>
    <dbReference type="NCBI Taxonomy" id="645133"/>
    <lineage>
        <taxon>Eukaryota</taxon>
        <taxon>Fungi</taxon>
        <taxon>Dikarya</taxon>
        <taxon>Ascomycota</taxon>
        <taxon>Pezizomycotina</taxon>
        <taxon>Sordariomycetes</taxon>
        <taxon>Hypocreomycetidae</taxon>
        <taxon>Glomerellales</taxon>
        <taxon>Glomerellaceae</taxon>
        <taxon>Colletotrichum</taxon>
        <taxon>Colletotrichum graminicola species complex</taxon>
    </lineage>
</organism>
<dbReference type="HOGENOM" id="CLU_1777297_0_0_1"/>
<dbReference type="AlphaFoldDB" id="E3QNR8"/>
<dbReference type="OrthoDB" id="4832010at2759"/>
<dbReference type="Proteomes" id="UP000008782">
    <property type="component" value="Unassembled WGS sequence"/>
</dbReference>